<dbReference type="AlphaFoldDB" id="A0A9N9EJB6"/>
<reference evidence="1" key="1">
    <citation type="submission" date="2021-06" db="EMBL/GenBank/DDBJ databases">
        <authorList>
            <person name="Kallberg Y."/>
            <person name="Tangrot J."/>
            <person name="Rosling A."/>
        </authorList>
    </citation>
    <scope>NUCLEOTIDE SEQUENCE</scope>
    <source>
        <strain evidence="1">87-6 pot B 2015</strain>
    </source>
</reference>
<organism evidence="1 2">
    <name type="scientific">Funneliformis mosseae</name>
    <name type="common">Endomycorrhizal fungus</name>
    <name type="synonym">Glomus mosseae</name>
    <dbReference type="NCBI Taxonomy" id="27381"/>
    <lineage>
        <taxon>Eukaryota</taxon>
        <taxon>Fungi</taxon>
        <taxon>Fungi incertae sedis</taxon>
        <taxon>Mucoromycota</taxon>
        <taxon>Glomeromycotina</taxon>
        <taxon>Glomeromycetes</taxon>
        <taxon>Glomerales</taxon>
        <taxon>Glomeraceae</taxon>
        <taxon>Funneliformis</taxon>
    </lineage>
</organism>
<sequence>LFSPIAHKNITLYGNNNFTILRNMLTCQSTEFMQDLVTTSFTSTSNDFETDELKRYFKYWWKTGKIHLKAKWK</sequence>
<feature type="non-terminal residue" evidence="1">
    <location>
        <position position="1"/>
    </location>
</feature>
<keyword evidence="2" id="KW-1185">Reference proteome</keyword>
<evidence type="ECO:0000313" key="1">
    <source>
        <dbReference type="EMBL" id="CAG8680727.1"/>
    </source>
</evidence>
<name>A0A9N9EJB6_FUNMO</name>
<accession>A0A9N9EJB6</accession>
<dbReference type="Proteomes" id="UP000789375">
    <property type="component" value="Unassembled WGS sequence"/>
</dbReference>
<protein>
    <submittedName>
        <fullName evidence="1">246_t:CDS:1</fullName>
    </submittedName>
</protein>
<proteinExistence type="predicted"/>
<dbReference type="EMBL" id="CAJVPP010006687">
    <property type="protein sequence ID" value="CAG8680727.1"/>
    <property type="molecule type" value="Genomic_DNA"/>
</dbReference>
<evidence type="ECO:0000313" key="2">
    <source>
        <dbReference type="Proteomes" id="UP000789375"/>
    </source>
</evidence>
<gene>
    <name evidence="1" type="ORF">FMOSSE_LOCUS12873</name>
</gene>
<comment type="caution">
    <text evidence="1">The sequence shown here is derived from an EMBL/GenBank/DDBJ whole genome shotgun (WGS) entry which is preliminary data.</text>
</comment>